<protein>
    <submittedName>
        <fullName evidence="9">PurR-regulated permease PerM</fullName>
    </submittedName>
</protein>
<feature type="transmembrane region" description="Helical" evidence="8">
    <location>
        <begin position="319"/>
        <end position="337"/>
    </location>
</feature>
<evidence type="ECO:0000256" key="3">
    <source>
        <dbReference type="ARBA" id="ARBA00022448"/>
    </source>
</evidence>
<feature type="transmembrane region" description="Helical" evidence="8">
    <location>
        <begin position="84"/>
        <end position="106"/>
    </location>
</feature>
<evidence type="ECO:0000256" key="5">
    <source>
        <dbReference type="ARBA" id="ARBA00022692"/>
    </source>
</evidence>
<accession>A0ABV2FJN6</accession>
<organism evidence="9 10">
    <name type="scientific">Streptococcus rupicaprae</name>
    <dbReference type="NCBI Taxonomy" id="759619"/>
    <lineage>
        <taxon>Bacteria</taxon>
        <taxon>Bacillati</taxon>
        <taxon>Bacillota</taxon>
        <taxon>Bacilli</taxon>
        <taxon>Lactobacillales</taxon>
        <taxon>Streptococcaceae</taxon>
        <taxon>Streptococcus</taxon>
    </lineage>
</organism>
<keyword evidence="4" id="KW-1003">Cell membrane</keyword>
<comment type="similarity">
    <text evidence="2">Belongs to the autoinducer-2 exporter (AI-2E) (TC 2.A.86) family.</text>
</comment>
<keyword evidence="5 8" id="KW-0812">Transmembrane</keyword>
<evidence type="ECO:0000256" key="8">
    <source>
        <dbReference type="SAM" id="Phobius"/>
    </source>
</evidence>
<feature type="transmembrane region" description="Helical" evidence="8">
    <location>
        <begin position="48"/>
        <end position="68"/>
    </location>
</feature>
<evidence type="ECO:0000256" key="1">
    <source>
        <dbReference type="ARBA" id="ARBA00004651"/>
    </source>
</evidence>
<feature type="transmembrane region" description="Helical" evidence="8">
    <location>
        <begin position="280"/>
        <end position="307"/>
    </location>
</feature>
<dbReference type="RefSeq" id="WP_354365896.1">
    <property type="nucleotide sequence ID" value="NZ_JBEPLO010000023.1"/>
</dbReference>
<feature type="transmembrane region" description="Helical" evidence="8">
    <location>
        <begin position="21"/>
        <end position="42"/>
    </location>
</feature>
<feature type="transmembrane region" description="Helical" evidence="8">
    <location>
        <begin position="241"/>
        <end position="274"/>
    </location>
</feature>
<sequence length="386" mass="43350">MKDEKHYKQSWFYRWFADNQSVTVLLVSLLIFVNLFMMTKVAFLFKPIIALGSVMMLPVILSGLLYYMMKPAVDWLESHKMPRVWAISVVFILVSLLIIWGLAVFIPNVQEQVVGFSSNLPAYFNQVEGLVEDLIKDDRFAQFRPQINEFLDSLTYQITDIARNFSSSAVNWVSNLVSTASQIVVAVIIMPFILFYLLRDGDQMNRAITQYLPTKWRLPVGNILHDVNAQLSNYVRGQITVATIVAAMFAILFSIVGLEYALTLAVLAGVLNLVPYLGSFLAMIPALLVALIAGPSMFVKVVIVFIVEQTIEGRFVTPLIIGSSLKIHPITILFVLLTAGRFFGIWGVLLGIPAYASVKVVIGAIFKWYKAYSGLYVEEEETTEHV</sequence>
<keyword evidence="10" id="KW-1185">Reference proteome</keyword>
<dbReference type="InterPro" id="IPR002549">
    <property type="entry name" value="AI-2E-like"/>
</dbReference>
<dbReference type="Pfam" id="PF01594">
    <property type="entry name" value="AI-2E_transport"/>
    <property type="match status" value="1"/>
</dbReference>
<feature type="transmembrane region" description="Helical" evidence="8">
    <location>
        <begin position="176"/>
        <end position="198"/>
    </location>
</feature>
<keyword evidence="7 8" id="KW-0472">Membrane</keyword>
<evidence type="ECO:0000256" key="7">
    <source>
        <dbReference type="ARBA" id="ARBA00023136"/>
    </source>
</evidence>
<dbReference type="Proteomes" id="UP001549122">
    <property type="component" value="Unassembled WGS sequence"/>
</dbReference>
<evidence type="ECO:0000313" key="9">
    <source>
        <dbReference type="EMBL" id="MET3558772.1"/>
    </source>
</evidence>
<gene>
    <name evidence="9" type="ORF">ABID29_001900</name>
</gene>
<comment type="subcellular location">
    <subcellularLocation>
        <location evidence="1">Cell membrane</location>
        <topology evidence="1">Multi-pass membrane protein</topology>
    </subcellularLocation>
</comment>
<evidence type="ECO:0000256" key="2">
    <source>
        <dbReference type="ARBA" id="ARBA00009773"/>
    </source>
</evidence>
<comment type="caution">
    <text evidence="9">The sequence shown here is derived from an EMBL/GenBank/DDBJ whole genome shotgun (WGS) entry which is preliminary data.</text>
</comment>
<proteinExistence type="inferred from homology"/>
<evidence type="ECO:0000256" key="6">
    <source>
        <dbReference type="ARBA" id="ARBA00022989"/>
    </source>
</evidence>
<dbReference type="EMBL" id="JBEPLO010000023">
    <property type="protein sequence ID" value="MET3558772.1"/>
    <property type="molecule type" value="Genomic_DNA"/>
</dbReference>
<keyword evidence="6 8" id="KW-1133">Transmembrane helix</keyword>
<feature type="transmembrane region" description="Helical" evidence="8">
    <location>
        <begin position="343"/>
        <end position="366"/>
    </location>
</feature>
<evidence type="ECO:0000256" key="4">
    <source>
        <dbReference type="ARBA" id="ARBA00022475"/>
    </source>
</evidence>
<dbReference type="PANTHER" id="PTHR21716">
    <property type="entry name" value="TRANSMEMBRANE PROTEIN"/>
    <property type="match status" value="1"/>
</dbReference>
<keyword evidence="3" id="KW-0813">Transport</keyword>
<dbReference type="PANTHER" id="PTHR21716:SF53">
    <property type="entry name" value="PERMEASE PERM-RELATED"/>
    <property type="match status" value="1"/>
</dbReference>
<evidence type="ECO:0000313" key="10">
    <source>
        <dbReference type="Proteomes" id="UP001549122"/>
    </source>
</evidence>
<name>A0ABV2FJN6_9STRE</name>
<reference evidence="9 10" key="1">
    <citation type="submission" date="2024-06" db="EMBL/GenBank/DDBJ databases">
        <title>Genomic Encyclopedia of Type Strains, Phase IV (KMG-IV): sequencing the most valuable type-strain genomes for metagenomic binning, comparative biology and taxonomic classification.</title>
        <authorList>
            <person name="Goeker M."/>
        </authorList>
    </citation>
    <scope>NUCLEOTIDE SEQUENCE [LARGE SCALE GENOMIC DNA]</scope>
    <source>
        <strain evidence="9 10">DSM 28303</strain>
    </source>
</reference>